<dbReference type="OrthoDB" id="3218408at2"/>
<reference evidence="4 5" key="1">
    <citation type="submission" date="2019-04" db="EMBL/GenBank/DDBJ databases">
        <title>Genome sequence of strain shin9-1.</title>
        <authorList>
            <person name="Gao J."/>
            <person name="Sun J."/>
        </authorList>
    </citation>
    <scope>NUCLEOTIDE SEQUENCE [LARGE SCALE GENOMIC DNA]</scope>
    <source>
        <strain evidence="5">shin9-1</strain>
    </source>
</reference>
<dbReference type="PROSITE" id="PS50977">
    <property type="entry name" value="HTH_TETR_2"/>
    <property type="match status" value="1"/>
</dbReference>
<organism evidence="4 5">
    <name type="scientific">Peteryoungia ipomoeae</name>
    <dbReference type="NCBI Taxonomy" id="1210932"/>
    <lineage>
        <taxon>Bacteria</taxon>
        <taxon>Pseudomonadati</taxon>
        <taxon>Pseudomonadota</taxon>
        <taxon>Alphaproteobacteria</taxon>
        <taxon>Hyphomicrobiales</taxon>
        <taxon>Rhizobiaceae</taxon>
        <taxon>Peteryoungia</taxon>
    </lineage>
</organism>
<proteinExistence type="predicted"/>
<evidence type="ECO:0000313" key="5">
    <source>
        <dbReference type="Proteomes" id="UP000308828"/>
    </source>
</evidence>
<keyword evidence="1 2" id="KW-0238">DNA-binding</keyword>
<dbReference type="GO" id="GO:0003677">
    <property type="term" value="F:DNA binding"/>
    <property type="evidence" value="ECO:0007669"/>
    <property type="project" value="UniProtKB-UniRule"/>
</dbReference>
<dbReference type="EMBL" id="STGV01000002">
    <property type="protein sequence ID" value="THV24055.1"/>
    <property type="molecule type" value="Genomic_DNA"/>
</dbReference>
<dbReference type="AlphaFoldDB" id="A0A4S8P3S4"/>
<feature type="DNA-binding region" description="H-T-H motif" evidence="2">
    <location>
        <begin position="34"/>
        <end position="53"/>
    </location>
</feature>
<dbReference type="InterPro" id="IPR001647">
    <property type="entry name" value="HTH_TetR"/>
</dbReference>
<dbReference type="RefSeq" id="WP_136598147.1">
    <property type="nucleotide sequence ID" value="NZ_STGV01000002.1"/>
</dbReference>
<evidence type="ECO:0000259" key="3">
    <source>
        <dbReference type="PROSITE" id="PS50977"/>
    </source>
</evidence>
<name>A0A4S8P3S4_9HYPH</name>
<gene>
    <name evidence="4" type="ORF">FAA97_08775</name>
</gene>
<keyword evidence="5" id="KW-1185">Reference proteome</keyword>
<sequence length="207" mass="23744">MERTSNDSGWRGSAEGWLDAAYEALLEGGVDAVKIQPLAARLRLSRTSFYWFFKDREALLSALVDRWRLKNTGNLISQARAYAETACEATLNVFDCWLDTGLFDSRFEFAMRSWALQSPEILAEVQAADQLRLAALKSMFQRFGNSADDADVRSRTLYLVQIGYISMQTQEDIDLRLQRIPNYINVFTGEYPTKSEMDRFIARHRSD</sequence>
<dbReference type="Pfam" id="PF00440">
    <property type="entry name" value="TetR_N"/>
    <property type="match status" value="1"/>
</dbReference>
<dbReference type="Gene3D" id="1.10.357.10">
    <property type="entry name" value="Tetracycline Repressor, domain 2"/>
    <property type="match status" value="1"/>
</dbReference>
<evidence type="ECO:0000313" key="4">
    <source>
        <dbReference type="EMBL" id="THV24055.1"/>
    </source>
</evidence>
<accession>A0A4S8P3S4</accession>
<evidence type="ECO:0000256" key="1">
    <source>
        <dbReference type="ARBA" id="ARBA00023125"/>
    </source>
</evidence>
<protein>
    <submittedName>
        <fullName evidence="4">TetR/AcrR family transcriptional regulator</fullName>
    </submittedName>
</protein>
<dbReference type="Proteomes" id="UP000308828">
    <property type="component" value="Unassembled WGS sequence"/>
</dbReference>
<dbReference type="InterPro" id="IPR009057">
    <property type="entry name" value="Homeodomain-like_sf"/>
</dbReference>
<dbReference type="SUPFAM" id="SSF46689">
    <property type="entry name" value="Homeodomain-like"/>
    <property type="match status" value="1"/>
</dbReference>
<comment type="caution">
    <text evidence="4">The sequence shown here is derived from an EMBL/GenBank/DDBJ whole genome shotgun (WGS) entry which is preliminary data.</text>
</comment>
<feature type="domain" description="HTH tetR-type" evidence="3">
    <location>
        <begin position="11"/>
        <end position="71"/>
    </location>
</feature>
<evidence type="ECO:0000256" key="2">
    <source>
        <dbReference type="PROSITE-ProRule" id="PRU00335"/>
    </source>
</evidence>